<proteinExistence type="inferred from homology"/>
<dbReference type="Proteomes" id="UP000284403">
    <property type="component" value="Unassembled WGS sequence"/>
</dbReference>
<accession>A0A422PQP9</accession>
<dbReference type="GeneID" id="40317539"/>
<reference evidence="6 7" key="1">
    <citation type="journal article" date="2018" name="BMC Genomics">
        <title>Genomic comparison of Trypanosoma conorhini and Trypanosoma rangeli to Trypanosoma cruzi strains of high and low virulence.</title>
        <authorList>
            <person name="Bradwell K.R."/>
            <person name="Koparde V.N."/>
            <person name="Matveyev A.V."/>
            <person name="Serrano M.G."/>
            <person name="Alves J.M."/>
            <person name="Parikh H."/>
            <person name="Huang B."/>
            <person name="Lee V."/>
            <person name="Espinosa-Alvarez O."/>
            <person name="Ortiz P.A."/>
            <person name="Costa-Martins A.G."/>
            <person name="Teixeira M.M."/>
            <person name="Buck G.A."/>
        </authorList>
    </citation>
    <scope>NUCLEOTIDE SEQUENCE [LARGE SCALE GENOMIC DNA]</scope>
    <source>
        <strain evidence="6 7">025E</strain>
    </source>
</reference>
<feature type="region of interest" description="Disordered" evidence="5">
    <location>
        <begin position="944"/>
        <end position="982"/>
    </location>
</feature>
<gene>
    <name evidence="6" type="ORF">Tco025E_03928</name>
</gene>
<keyword evidence="2" id="KW-0436">Ligase</keyword>
<keyword evidence="3" id="KW-0547">Nucleotide-binding</keyword>
<dbReference type="EMBL" id="MKKU01000189">
    <property type="protein sequence ID" value="RNF20038.1"/>
    <property type="molecule type" value="Genomic_DNA"/>
</dbReference>
<dbReference type="GO" id="GO:0044539">
    <property type="term" value="P:long-chain fatty acid import into cell"/>
    <property type="evidence" value="ECO:0007669"/>
    <property type="project" value="TreeGrafter"/>
</dbReference>
<evidence type="ECO:0000256" key="3">
    <source>
        <dbReference type="ARBA" id="ARBA00022741"/>
    </source>
</evidence>
<evidence type="ECO:0000256" key="1">
    <source>
        <dbReference type="ARBA" id="ARBA00006432"/>
    </source>
</evidence>
<evidence type="ECO:0000256" key="2">
    <source>
        <dbReference type="ARBA" id="ARBA00022598"/>
    </source>
</evidence>
<dbReference type="GO" id="GO:0005886">
    <property type="term" value="C:plasma membrane"/>
    <property type="evidence" value="ECO:0007669"/>
    <property type="project" value="TreeGrafter"/>
</dbReference>
<dbReference type="GO" id="GO:0005324">
    <property type="term" value="F:long-chain fatty acid transmembrane transporter activity"/>
    <property type="evidence" value="ECO:0007669"/>
    <property type="project" value="TreeGrafter"/>
</dbReference>
<evidence type="ECO:0000256" key="5">
    <source>
        <dbReference type="SAM" id="MobiDB-lite"/>
    </source>
</evidence>
<comment type="similarity">
    <text evidence="1">Belongs to the ATP-dependent AMP-binding enzyme family.</text>
</comment>
<protein>
    <submittedName>
        <fullName evidence="6">Putative fatty acid transporter protein-like</fullName>
    </submittedName>
</protein>
<comment type="caution">
    <text evidence="6">The sequence shown here is derived from an EMBL/GenBank/DDBJ whole genome shotgun (WGS) entry which is preliminary data.</text>
</comment>
<dbReference type="PANTHER" id="PTHR43107:SF15">
    <property type="entry name" value="FATTY ACID TRANSPORT PROTEIN 3, ISOFORM A"/>
    <property type="match status" value="1"/>
</dbReference>
<dbReference type="AlphaFoldDB" id="A0A422PQP9"/>
<dbReference type="GO" id="GO:0004467">
    <property type="term" value="F:long-chain fatty acid-CoA ligase activity"/>
    <property type="evidence" value="ECO:0007669"/>
    <property type="project" value="TreeGrafter"/>
</dbReference>
<keyword evidence="4" id="KW-0067">ATP-binding</keyword>
<sequence>MATVNPEGKWNWVLMSLYAYITTKEYLKLGGSLAAVQARSSMRRAKLFWRDAWQSILPPSPSWKDGRCPRPDDTLDEAIEYLLAPLLSEIAAMAEITHGQSISMTLLRAFRKQSCLVAGAPREHQVVFEMAETDSALPAMRLRGAPLNVTYAEATLLAGLLSEALAWEWYWLTHTPVPVPPETTRSPHSGNSKTRPHALALMLDNCPEFNLIWMAVSEASVWLTFLDVLYDARRPQTKAEAERPVVYHHCSTALLNTNLANHRMLSHSLECAAAEILVMEQKYVPLLFADENDPASGKGERRERQRSPVQLPWCVRRVFLWRAAPPSVPEAAKGVEPWMLAEVRRFNEARCRSAHGDVAALDLFDLVRANCLPQTQQPAFPILAARILSAPPAAHEPTASTRKRQQQQQRRLPVSHIRNTTREALLRFRPVMPVLHIYTSGTTGLPKAARFSHLRFFAAIFLSSVLSHRNKVKEIVRKQQKSQGRSGGGNDGYCSTFKRMFLGARSSLEDELNVLTVYNCLPMYHTVGVVFCMGHLLRALQEQQRAAGAVASYQWDPQCDKSNLGRQQRKLRLAPTARMVIRSKFSASRFTQDLQQYRVTVFQYIGEILRYALHYVRTTEAASHTLDVCPTRNGVAVDGSHGRNNDINGNERETRWVVPFAFGNGLRIDIWGECKAALGIAQVVEFYSSTEGNIFLLNLFDIPGVVGHLPLFPDPIYWLSTQFIPFFPFRVARYDFEQDAVWRHPVTGLSTYCGVGETGEIVGEIIQGFDVFGLRRFDGYHSEAETRRNVARSVFKKNDAYFLSGDLVKFDAMGFVTFVDRVGDTFRWKGENVSTMEVMNAMNEMVGRTAAVREAVVYGVSAPRHEGRAGMAKLTLTPLGEARERAAAPAEGGTGANNALRMTLDDEKRFLQNELYGLFAGVKGGPAALPSYAVPVFIRIDEEATGKGGGTGGQSRQQQPHAAPESRGPCSPPGSSPGRDEASAAAMFKYRRHVLVGEGYSFALSVSEPAASRVYVLVRRRELLTAVGVEPVPPSLSCGYLPLNAKTVGAFGEELQKCGW</sequence>
<evidence type="ECO:0000313" key="6">
    <source>
        <dbReference type="EMBL" id="RNF20038.1"/>
    </source>
</evidence>
<feature type="region of interest" description="Disordered" evidence="5">
    <location>
        <begin position="393"/>
        <end position="416"/>
    </location>
</feature>
<evidence type="ECO:0000313" key="7">
    <source>
        <dbReference type="Proteomes" id="UP000284403"/>
    </source>
</evidence>
<dbReference type="Gene3D" id="3.40.50.12780">
    <property type="entry name" value="N-terminal domain of ligase-like"/>
    <property type="match status" value="1"/>
</dbReference>
<dbReference type="RefSeq" id="XP_029229063.1">
    <property type="nucleotide sequence ID" value="XM_029370844.1"/>
</dbReference>
<evidence type="ECO:0000256" key="4">
    <source>
        <dbReference type="ARBA" id="ARBA00022840"/>
    </source>
</evidence>
<organism evidence="6 7">
    <name type="scientific">Trypanosoma conorhini</name>
    <dbReference type="NCBI Taxonomy" id="83891"/>
    <lineage>
        <taxon>Eukaryota</taxon>
        <taxon>Discoba</taxon>
        <taxon>Euglenozoa</taxon>
        <taxon>Kinetoplastea</taxon>
        <taxon>Metakinetoplastina</taxon>
        <taxon>Trypanosomatida</taxon>
        <taxon>Trypanosomatidae</taxon>
        <taxon>Trypanosoma</taxon>
    </lineage>
</organism>
<dbReference type="PANTHER" id="PTHR43107">
    <property type="entry name" value="LONG-CHAIN FATTY ACID TRANSPORT PROTEIN"/>
    <property type="match status" value="1"/>
</dbReference>
<dbReference type="OrthoDB" id="288590at2759"/>
<dbReference type="InterPro" id="IPR042099">
    <property type="entry name" value="ANL_N_sf"/>
</dbReference>
<dbReference type="SUPFAM" id="SSF56801">
    <property type="entry name" value="Acetyl-CoA synthetase-like"/>
    <property type="match status" value="1"/>
</dbReference>
<keyword evidence="7" id="KW-1185">Reference proteome</keyword>
<dbReference type="GO" id="GO:0005524">
    <property type="term" value="F:ATP binding"/>
    <property type="evidence" value="ECO:0007669"/>
    <property type="project" value="UniProtKB-KW"/>
</dbReference>
<name>A0A422PQP9_9TRYP</name>